<dbReference type="EMBL" id="GGEC01044869">
    <property type="protein sequence ID" value="MBX25353.1"/>
    <property type="molecule type" value="Transcribed_RNA"/>
</dbReference>
<reference evidence="2" key="1">
    <citation type="submission" date="2018-02" db="EMBL/GenBank/DDBJ databases">
        <title>Rhizophora mucronata_Transcriptome.</title>
        <authorList>
            <person name="Meera S.P."/>
            <person name="Sreeshan A."/>
            <person name="Augustine A."/>
        </authorList>
    </citation>
    <scope>NUCLEOTIDE SEQUENCE</scope>
    <source>
        <tissue evidence="2">Leaf</tissue>
    </source>
</reference>
<feature type="compositionally biased region" description="Low complexity" evidence="1">
    <location>
        <begin position="16"/>
        <end position="27"/>
    </location>
</feature>
<name>A0A2P2M569_RHIMU</name>
<evidence type="ECO:0000313" key="2">
    <source>
        <dbReference type="EMBL" id="MBX25353.1"/>
    </source>
</evidence>
<proteinExistence type="predicted"/>
<organism evidence="2">
    <name type="scientific">Rhizophora mucronata</name>
    <name type="common">Asiatic mangrove</name>
    <dbReference type="NCBI Taxonomy" id="61149"/>
    <lineage>
        <taxon>Eukaryota</taxon>
        <taxon>Viridiplantae</taxon>
        <taxon>Streptophyta</taxon>
        <taxon>Embryophyta</taxon>
        <taxon>Tracheophyta</taxon>
        <taxon>Spermatophyta</taxon>
        <taxon>Magnoliopsida</taxon>
        <taxon>eudicotyledons</taxon>
        <taxon>Gunneridae</taxon>
        <taxon>Pentapetalae</taxon>
        <taxon>rosids</taxon>
        <taxon>fabids</taxon>
        <taxon>Malpighiales</taxon>
        <taxon>Rhizophoraceae</taxon>
        <taxon>Rhizophora</taxon>
    </lineage>
</organism>
<protein>
    <submittedName>
        <fullName evidence="2">MADS-box protein JOINTLESS-like</fullName>
    </submittedName>
</protein>
<dbReference type="AlphaFoldDB" id="A0A2P2M569"/>
<accession>A0A2P2M569</accession>
<feature type="region of interest" description="Disordered" evidence="1">
    <location>
        <begin position="1"/>
        <end position="31"/>
    </location>
</feature>
<evidence type="ECO:0000256" key="1">
    <source>
        <dbReference type="SAM" id="MobiDB-lite"/>
    </source>
</evidence>
<feature type="compositionally biased region" description="Polar residues" evidence="1">
    <location>
        <begin position="1"/>
        <end position="15"/>
    </location>
</feature>
<sequence>MKLPTGQTHTIEQGHSSGSMMTNNSSSANPAQDCDTSYTFLKLGLVPSISHAKSTALHLTINMNPVLR</sequence>